<dbReference type="SUPFAM" id="SSF63380">
    <property type="entry name" value="Riboflavin synthase domain-like"/>
    <property type="match status" value="1"/>
</dbReference>
<dbReference type="GO" id="GO:0016491">
    <property type="term" value="F:oxidoreductase activity"/>
    <property type="evidence" value="ECO:0007669"/>
    <property type="project" value="InterPro"/>
</dbReference>
<dbReference type="InterPro" id="IPR050415">
    <property type="entry name" value="MRET"/>
</dbReference>
<evidence type="ECO:0000313" key="3">
    <source>
        <dbReference type="Proteomes" id="UP000295741"/>
    </source>
</evidence>
<dbReference type="InterPro" id="IPR001709">
    <property type="entry name" value="Flavoprot_Pyr_Nucl_cyt_Rdtase"/>
</dbReference>
<evidence type="ECO:0000313" key="2">
    <source>
        <dbReference type="EMBL" id="TDO28865.1"/>
    </source>
</evidence>
<sequence length="242" mass="27958">MLEPWRTGKVIRIEDATDSTRRFWIEIPELASFDFKPGQFVTLDLPIHEKKNKRWRSYSIASAPDGTNIIELVIVLLEDGAGTNYLFKEVQVGTELTLRGPQGVFTLPEIIEKDLFLICTGTGIAPFRSMAHYIHQHKIPHQEIHIIFGCRKHGDCLYGPELKQLEKDMPGFYYHPVFSREDAVPEGAYTGYVHGVYEELLRIHKKPVHFFLCGWKNMIDEAKQRIIAMGYEKKDIHLELYG</sequence>
<keyword evidence="3" id="KW-1185">Reference proteome</keyword>
<dbReference type="InterPro" id="IPR001433">
    <property type="entry name" value="OxRdtase_FAD/NAD-bd"/>
</dbReference>
<dbReference type="PROSITE" id="PS51384">
    <property type="entry name" value="FAD_FR"/>
    <property type="match status" value="1"/>
</dbReference>
<dbReference type="PRINTS" id="PR00371">
    <property type="entry name" value="FPNCR"/>
</dbReference>
<dbReference type="Pfam" id="PF00175">
    <property type="entry name" value="NAD_binding_1"/>
    <property type="match status" value="1"/>
</dbReference>
<dbReference type="Pfam" id="PF00970">
    <property type="entry name" value="FAD_binding_6"/>
    <property type="match status" value="1"/>
</dbReference>
<dbReference type="InterPro" id="IPR039261">
    <property type="entry name" value="FNR_nucleotide-bd"/>
</dbReference>
<name>A0A4R6J3U8_9BACT</name>
<dbReference type="AlphaFoldDB" id="A0A4R6J3U8"/>
<dbReference type="Gene3D" id="2.40.30.10">
    <property type="entry name" value="Translation factors"/>
    <property type="match status" value="1"/>
</dbReference>
<dbReference type="PRINTS" id="PR00410">
    <property type="entry name" value="PHEHYDRXLASE"/>
</dbReference>
<gene>
    <name evidence="2" type="ORF">BC659_0946</name>
</gene>
<dbReference type="Proteomes" id="UP000295741">
    <property type="component" value="Unassembled WGS sequence"/>
</dbReference>
<dbReference type="OrthoDB" id="9789468at2"/>
<comment type="caution">
    <text evidence="2">The sequence shown here is derived from an EMBL/GenBank/DDBJ whole genome shotgun (WGS) entry which is preliminary data.</text>
</comment>
<protein>
    <submittedName>
        <fullName evidence="2">CDP-4-dehydro-6-deoxyglucose reductase</fullName>
    </submittedName>
</protein>
<dbReference type="EMBL" id="SNWP01000010">
    <property type="protein sequence ID" value="TDO28865.1"/>
    <property type="molecule type" value="Genomic_DNA"/>
</dbReference>
<dbReference type="SUPFAM" id="SSF52343">
    <property type="entry name" value="Ferredoxin reductase-like, C-terminal NADP-linked domain"/>
    <property type="match status" value="1"/>
</dbReference>
<evidence type="ECO:0000259" key="1">
    <source>
        <dbReference type="PROSITE" id="PS51384"/>
    </source>
</evidence>
<accession>A0A4R6J3U8</accession>
<dbReference type="InterPro" id="IPR008333">
    <property type="entry name" value="Cbr1-like_FAD-bd_dom"/>
</dbReference>
<dbReference type="PANTHER" id="PTHR47354:SF5">
    <property type="entry name" value="PROTEIN RFBI"/>
    <property type="match status" value="1"/>
</dbReference>
<dbReference type="PANTHER" id="PTHR47354">
    <property type="entry name" value="NADH OXIDOREDUCTASE HCR"/>
    <property type="match status" value="1"/>
</dbReference>
<dbReference type="CDD" id="cd00322">
    <property type="entry name" value="FNR_like"/>
    <property type="match status" value="1"/>
</dbReference>
<proteinExistence type="predicted"/>
<dbReference type="RefSeq" id="WP_133473483.1">
    <property type="nucleotide sequence ID" value="NZ_SNWP01000010.1"/>
</dbReference>
<dbReference type="InterPro" id="IPR017927">
    <property type="entry name" value="FAD-bd_FR_type"/>
</dbReference>
<feature type="domain" description="FAD-binding FR-type" evidence="1">
    <location>
        <begin position="3"/>
        <end position="108"/>
    </location>
</feature>
<organism evidence="2 3">
    <name type="scientific">Sediminibacterium goheungense</name>
    <dbReference type="NCBI Taxonomy" id="1086393"/>
    <lineage>
        <taxon>Bacteria</taxon>
        <taxon>Pseudomonadati</taxon>
        <taxon>Bacteroidota</taxon>
        <taxon>Chitinophagia</taxon>
        <taxon>Chitinophagales</taxon>
        <taxon>Chitinophagaceae</taxon>
        <taxon>Sediminibacterium</taxon>
    </lineage>
</organism>
<reference evidence="2 3" key="1">
    <citation type="submission" date="2019-03" db="EMBL/GenBank/DDBJ databases">
        <title>Genomic Encyclopedia of Archaeal and Bacterial Type Strains, Phase II (KMG-II): from individual species to whole genera.</title>
        <authorList>
            <person name="Goeker M."/>
        </authorList>
    </citation>
    <scope>NUCLEOTIDE SEQUENCE [LARGE SCALE GENOMIC DNA]</scope>
    <source>
        <strain evidence="2 3">DSM 28323</strain>
    </source>
</reference>
<dbReference type="InterPro" id="IPR017938">
    <property type="entry name" value="Riboflavin_synthase-like_b-brl"/>
</dbReference>
<dbReference type="Gene3D" id="3.40.50.80">
    <property type="entry name" value="Nucleotide-binding domain of ferredoxin-NADP reductase (FNR) module"/>
    <property type="match status" value="1"/>
</dbReference>